<dbReference type="Proteomes" id="UP000019365">
    <property type="component" value="Unassembled WGS sequence"/>
</dbReference>
<dbReference type="AlphaFoldDB" id="W7UQ05"/>
<protein>
    <recommendedName>
        <fullName evidence="6">CDP-alcohol phosphatidyltransferase</fullName>
    </recommendedName>
</protein>
<evidence type="ECO:0000256" key="1">
    <source>
        <dbReference type="ARBA" id="ARBA00022679"/>
    </source>
</evidence>
<sequence length="161" mass="17324">MANIITGIRVLASIALLFCPAFTPVFYFCYLAAGVSDIADGAVARKTNTVSEFGSRLDTAADLIFAAICCIKLLPLLCMPTWVYYCVTIIAMIKIGNILSGYIRHKKLTAVHSVINKAAGGLCFLLPFTVSFIDIRYSAAVICMVAAAAAIHESCIVYKQT</sequence>
<dbReference type="GO" id="GO:0008654">
    <property type="term" value="P:phospholipid biosynthetic process"/>
    <property type="evidence" value="ECO:0007669"/>
    <property type="project" value="InterPro"/>
</dbReference>
<organism evidence="4 5">
    <name type="scientific">Ruminococcus flavefaciens 007c</name>
    <dbReference type="NCBI Taxonomy" id="1341157"/>
    <lineage>
        <taxon>Bacteria</taxon>
        <taxon>Bacillati</taxon>
        <taxon>Bacillota</taxon>
        <taxon>Clostridia</taxon>
        <taxon>Eubacteriales</taxon>
        <taxon>Oscillospiraceae</taxon>
        <taxon>Ruminococcus</taxon>
    </lineage>
</organism>
<feature type="transmembrane region" description="Helical" evidence="3">
    <location>
        <begin position="114"/>
        <end position="133"/>
    </location>
</feature>
<dbReference type="RefSeq" id="WP_037299433.1">
    <property type="nucleotide sequence ID" value="NZ_ATAX01000025.1"/>
</dbReference>
<name>W7UQ05_RUMFL</name>
<evidence type="ECO:0000256" key="3">
    <source>
        <dbReference type="SAM" id="Phobius"/>
    </source>
</evidence>
<dbReference type="eggNOG" id="COG0558">
    <property type="taxonomic scope" value="Bacteria"/>
</dbReference>
<evidence type="ECO:0000256" key="2">
    <source>
        <dbReference type="RuleBase" id="RU003750"/>
    </source>
</evidence>
<evidence type="ECO:0000313" key="4">
    <source>
        <dbReference type="EMBL" id="EWM53559.1"/>
    </source>
</evidence>
<keyword evidence="5" id="KW-1185">Reference proteome</keyword>
<dbReference type="InterPro" id="IPR000462">
    <property type="entry name" value="CDP-OH_P_trans"/>
</dbReference>
<dbReference type="OrthoDB" id="9796672at2"/>
<reference evidence="4 5" key="1">
    <citation type="journal article" date="2014" name="PLoS ONE">
        <title>Rumen cellulosomics: divergent fiber-degrading strategies revealed by comparative genome-wide analysis of six ruminococcal strains.</title>
        <authorList>
            <person name="Dassa B."/>
            <person name="Borovok I."/>
            <person name="Ruimy-Israeli V."/>
            <person name="Lamed R."/>
            <person name="Flint H.J."/>
            <person name="Duncan S.H."/>
            <person name="Henrissat B."/>
            <person name="Coutinho P."/>
            <person name="Morrison M."/>
            <person name="Mosoni P."/>
            <person name="Yeoman C.J."/>
            <person name="White B.A."/>
            <person name="Bayer E.A."/>
        </authorList>
    </citation>
    <scope>NUCLEOTIDE SEQUENCE [LARGE SCALE GENOMIC DNA]</scope>
    <source>
        <strain evidence="4 5">007c</strain>
    </source>
</reference>
<evidence type="ECO:0008006" key="6">
    <source>
        <dbReference type="Google" id="ProtNLM"/>
    </source>
</evidence>
<comment type="similarity">
    <text evidence="2">Belongs to the CDP-alcohol phosphatidyltransferase class-I family.</text>
</comment>
<keyword evidence="3" id="KW-0812">Transmembrane</keyword>
<keyword evidence="3" id="KW-0472">Membrane</keyword>
<dbReference type="Pfam" id="PF01066">
    <property type="entry name" value="CDP-OH_P_transf"/>
    <property type="match status" value="1"/>
</dbReference>
<evidence type="ECO:0000313" key="5">
    <source>
        <dbReference type="Proteomes" id="UP000019365"/>
    </source>
</evidence>
<proteinExistence type="inferred from homology"/>
<dbReference type="Gene3D" id="1.20.120.1760">
    <property type="match status" value="1"/>
</dbReference>
<feature type="transmembrane region" description="Helical" evidence="3">
    <location>
        <begin position="139"/>
        <end position="158"/>
    </location>
</feature>
<dbReference type="GO" id="GO:0016780">
    <property type="term" value="F:phosphotransferase activity, for other substituted phosphate groups"/>
    <property type="evidence" value="ECO:0007669"/>
    <property type="project" value="InterPro"/>
</dbReference>
<dbReference type="PROSITE" id="PS00379">
    <property type="entry name" value="CDP_ALCOHOL_P_TRANSF"/>
    <property type="match status" value="1"/>
</dbReference>
<keyword evidence="1 2" id="KW-0808">Transferase</keyword>
<feature type="transmembrane region" description="Helical" evidence="3">
    <location>
        <begin position="12"/>
        <end position="33"/>
    </location>
</feature>
<dbReference type="PATRIC" id="fig|1341157.4.peg.1970"/>
<keyword evidence="3" id="KW-1133">Transmembrane helix</keyword>
<comment type="caution">
    <text evidence="4">The sequence shown here is derived from an EMBL/GenBank/DDBJ whole genome shotgun (WGS) entry which is preliminary data.</text>
</comment>
<gene>
    <name evidence="4" type="ORF">RF007C_07705</name>
</gene>
<dbReference type="GO" id="GO:0016020">
    <property type="term" value="C:membrane"/>
    <property type="evidence" value="ECO:0007669"/>
    <property type="project" value="InterPro"/>
</dbReference>
<dbReference type="InterPro" id="IPR048254">
    <property type="entry name" value="CDP_ALCOHOL_P_TRANSF_CS"/>
</dbReference>
<accession>W7UQ05</accession>
<dbReference type="EMBL" id="ATAX01000025">
    <property type="protein sequence ID" value="EWM53559.1"/>
    <property type="molecule type" value="Genomic_DNA"/>
</dbReference>
<dbReference type="InterPro" id="IPR043130">
    <property type="entry name" value="CDP-OH_PTrfase_TM_dom"/>
</dbReference>
<feature type="transmembrane region" description="Helical" evidence="3">
    <location>
        <begin position="82"/>
        <end position="102"/>
    </location>
</feature>